<dbReference type="InterPro" id="IPR029063">
    <property type="entry name" value="SAM-dependent_MTases_sf"/>
</dbReference>
<evidence type="ECO:0000256" key="3">
    <source>
        <dbReference type="ARBA" id="ARBA00022603"/>
    </source>
</evidence>
<comment type="caution">
    <text evidence="7">The sequence shown here is derived from an EMBL/GenBank/DDBJ whole genome shotgun (WGS) entry which is preliminary data.</text>
</comment>
<evidence type="ECO:0000256" key="4">
    <source>
        <dbReference type="ARBA" id="ARBA00022679"/>
    </source>
</evidence>
<keyword evidence="4 6" id="KW-0808">Transferase</keyword>
<evidence type="ECO:0000256" key="6">
    <source>
        <dbReference type="HAMAP-Rule" id="MF_00074"/>
    </source>
</evidence>
<dbReference type="SUPFAM" id="SSF53335">
    <property type="entry name" value="S-adenosyl-L-methionine-dependent methyltransferases"/>
    <property type="match status" value="1"/>
</dbReference>
<organism evidence="7 8">
    <name type="scientific">Ruminococcus intestinalis</name>
    <dbReference type="NCBI Taxonomy" id="2763066"/>
    <lineage>
        <taxon>Bacteria</taxon>
        <taxon>Bacillati</taxon>
        <taxon>Bacillota</taxon>
        <taxon>Clostridia</taxon>
        <taxon>Eubacteriales</taxon>
        <taxon>Oscillospiraceae</taxon>
        <taxon>Ruminococcus</taxon>
    </lineage>
</organism>
<comment type="function">
    <text evidence="6">Specifically methylates the N7 position of a guanine in 16S rRNA.</text>
</comment>
<sequence length="236" mass="26397">MIKNLLQNYIKDYKITLTENQYEQFQKYFELLAEWNEKMNLTAITDESGVALKHFADSLSLLNFVDIPQNSSLADVGTGAGFPGVVLKIARPDIKLTLIDSLNKRLVFLGEVCAQLGIEAELIHSRAEDGARDEKLRENFDFAVSRAVARMNVLSEYCLPYVKVGGAFCAMKGAQANEEFKESLNAINTLGGKLEKKYFFELPENGGERAIAVVRKVKNTPQKYPRQLGKIKAKAL</sequence>
<keyword evidence="2 6" id="KW-0698">rRNA processing</keyword>
<dbReference type="RefSeq" id="WP_186936361.1">
    <property type="nucleotide sequence ID" value="NZ_JACOPS010000007.1"/>
</dbReference>
<evidence type="ECO:0000313" key="7">
    <source>
        <dbReference type="EMBL" id="MBC5729154.1"/>
    </source>
</evidence>
<keyword evidence="8" id="KW-1185">Reference proteome</keyword>
<evidence type="ECO:0000256" key="1">
    <source>
        <dbReference type="ARBA" id="ARBA00022490"/>
    </source>
</evidence>
<dbReference type="Proteomes" id="UP000636755">
    <property type="component" value="Unassembled WGS sequence"/>
</dbReference>
<evidence type="ECO:0000313" key="8">
    <source>
        <dbReference type="Proteomes" id="UP000636755"/>
    </source>
</evidence>
<keyword evidence="3 6" id="KW-0489">Methyltransferase</keyword>
<evidence type="ECO:0000256" key="2">
    <source>
        <dbReference type="ARBA" id="ARBA00022552"/>
    </source>
</evidence>
<feature type="binding site" evidence="6">
    <location>
        <position position="82"/>
    </location>
    <ligand>
        <name>S-adenosyl-L-methionine</name>
        <dbReference type="ChEBI" id="CHEBI:59789"/>
    </ligand>
</feature>
<dbReference type="PANTHER" id="PTHR31760:SF0">
    <property type="entry name" value="S-ADENOSYL-L-METHIONINE-DEPENDENT METHYLTRANSFERASES SUPERFAMILY PROTEIN"/>
    <property type="match status" value="1"/>
</dbReference>
<comment type="similarity">
    <text evidence="6">Belongs to the methyltransferase superfamily. RNA methyltransferase RsmG family.</text>
</comment>
<proteinExistence type="inferred from homology"/>
<dbReference type="Pfam" id="PF02527">
    <property type="entry name" value="GidB"/>
    <property type="match status" value="1"/>
</dbReference>
<gene>
    <name evidence="6 7" type="primary">rsmG</name>
    <name evidence="7" type="ORF">H8R91_11600</name>
</gene>
<keyword evidence="1 6" id="KW-0963">Cytoplasm</keyword>
<evidence type="ECO:0000256" key="5">
    <source>
        <dbReference type="ARBA" id="ARBA00022691"/>
    </source>
</evidence>
<dbReference type="EMBL" id="JACOPS010000007">
    <property type="protein sequence ID" value="MBC5729154.1"/>
    <property type="molecule type" value="Genomic_DNA"/>
</dbReference>
<feature type="binding site" evidence="6">
    <location>
        <position position="146"/>
    </location>
    <ligand>
        <name>S-adenosyl-L-methionine</name>
        <dbReference type="ChEBI" id="CHEBI:59789"/>
    </ligand>
</feature>
<name>A0ABR7HNP7_9FIRM</name>
<accession>A0ABR7HNP7</accession>
<dbReference type="HAMAP" id="MF_00074">
    <property type="entry name" value="16SrRNA_methyltr_G"/>
    <property type="match status" value="1"/>
</dbReference>
<reference evidence="7 8" key="1">
    <citation type="submission" date="2020-08" db="EMBL/GenBank/DDBJ databases">
        <title>Genome public.</title>
        <authorList>
            <person name="Liu C."/>
            <person name="Sun Q."/>
        </authorList>
    </citation>
    <scope>NUCLEOTIDE SEQUENCE [LARGE SCALE GENOMIC DNA]</scope>
    <source>
        <strain evidence="7 8">NSJ-71</strain>
    </source>
</reference>
<keyword evidence="5 6" id="KW-0949">S-adenosyl-L-methionine</keyword>
<comment type="subcellular location">
    <subcellularLocation>
        <location evidence="6">Cytoplasm</location>
    </subcellularLocation>
</comment>
<protein>
    <recommendedName>
        <fullName evidence="6">Ribosomal RNA small subunit methyltransferase G</fullName>
        <ecNumber evidence="6">2.1.1.-</ecNumber>
    </recommendedName>
    <alternativeName>
        <fullName evidence="6">16S rRNA 7-methylguanosine methyltransferase</fullName>
        <shortName evidence="6">16S rRNA m7G methyltransferase</shortName>
    </alternativeName>
</protein>
<dbReference type="NCBIfam" id="TIGR00138">
    <property type="entry name" value="rsmG_gidB"/>
    <property type="match status" value="1"/>
</dbReference>
<feature type="binding site" evidence="6">
    <location>
        <position position="77"/>
    </location>
    <ligand>
        <name>S-adenosyl-L-methionine</name>
        <dbReference type="ChEBI" id="CHEBI:59789"/>
    </ligand>
</feature>
<dbReference type="EC" id="2.1.1.-" evidence="6"/>
<feature type="binding site" evidence="6">
    <location>
        <begin position="127"/>
        <end position="128"/>
    </location>
    <ligand>
        <name>S-adenosyl-L-methionine</name>
        <dbReference type="ChEBI" id="CHEBI:59789"/>
    </ligand>
</feature>
<dbReference type="PIRSF" id="PIRSF003078">
    <property type="entry name" value="GidB"/>
    <property type="match status" value="1"/>
</dbReference>
<dbReference type="InterPro" id="IPR003682">
    <property type="entry name" value="rRNA_ssu_MeTfrase_G"/>
</dbReference>
<comment type="caution">
    <text evidence="6">Lacks conserved residue(s) required for the propagation of feature annotation.</text>
</comment>
<dbReference type="PANTHER" id="PTHR31760">
    <property type="entry name" value="S-ADENOSYL-L-METHIONINE-DEPENDENT METHYLTRANSFERASES SUPERFAMILY PROTEIN"/>
    <property type="match status" value="1"/>
</dbReference>
<dbReference type="Gene3D" id="3.40.50.150">
    <property type="entry name" value="Vaccinia Virus protein VP39"/>
    <property type="match status" value="1"/>
</dbReference>